<dbReference type="RefSeq" id="WP_344235684.1">
    <property type="nucleotide sequence ID" value="NZ_BAAAHH010000001.1"/>
</dbReference>
<dbReference type="InterPro" id="IPR030678">
    <property type="entry name" value="Peptide/Ni-bd"/>
</dbReference>
<keyword evidence="3" id="KW-1185">Reference proteome</keyword>
<evidence type="ECO:0000313" key="2">
    <source>
        <dbReference type="EMBL" id="GAA0936516.1"/>
    </source>
</evidence>
<evidence type="ECO:0000313" key="3">
    <source>
        <dbReference type="Proteomes" id="UP001500665"/>
    </source>
</evidence>
<organism evidence="2 3">
    <name type="scientific">Actinocorallia libanotica</name>
    <dbReference type="NCBI Taxonomy" id="46162"/>
    <lineage>
        <taxon>Bacteria</taxon>
        <taxon>Bacillati</taxon>
        <taxon>Actinomycetota</taxon>
        <taxon>Actinomycetes</taxon>
        <taxon>Streptosporangiales</taxon>
        <taxon>Thermomonosporaceae</taxon>
        <taxon>Actinocorallia</taxon>
    </lineage>
</organism>
<dbReference type="PANTHER" id="PTHR30290">
    <property type="entry name" value="PERIPLASMIC BINDING COMPONENT OF ABC TRANSPORTER"/>
    <property type="match status" value="1"/>
</dbReference>
<dbReference type="InterPro" id="IPR039424">
    <property type="entry name" value="SBP_5"/>
</dbReference>
<dbReference type="InterPro" id="IPR000914">
    <property type="entry name" value="SBP_5_dom"/>
</dbReference>
<comment type="caution">
    <text evidence="2">The sequence shown here is derived from an EMBL/GenBank/DDBJ whole genome shotgun (WGS) entry which is preliminary data.</text>
</comment>
<dbReference type="Gene3D" id="3.40.190.10">
    <property type="entry name" value="Periplasmic binding protein-like II"/>
    <property type="match status" value="1"/>
</dbReference>
<dbReference type="Gene3D" id="3.90.76.10">
    <property type="entry name" value="Dipeptide-binding Protein, Domain 1"/>
    <property type="match status" value="1"/>
</dbReference>
<dbReference type="InterPro" id="IPR006311">
    <property type="entry name" value="TAT_signal"/>
</dbReference>
<reference evidence="2 3" key="1">
    <citation type="journal article" date="2019" name="Int. J. Syst. Evol. Microbiol.">
        <title>The Global Catalogue of Microorganisms (GCM) 10K type strain sequencing project: providing services to taxonomists for standard genome sequencing and annotation.</title>
        <authorList>
            <consortium name="The Broad Institute Genomics Platform"/>
            <consortium name="The Broad Institute Genome Sequencing Center for Infectious Disease"/>
            <person name="Wu L."/>
            <person name="Ma J."/>
        </authorList>
    </citation>
    <scope>NUCLEOTIDE SEQUENCE [LARGE SCALE GENOMIC DNA]</scope>
    <source>
        <strain evidence="2 3">JCM 10696</strain>
    </source>
</reference>
<dbReference type="PIRSF" id="PIRSF002741">
    <property type="entry name" value="MppA"/>
    <property type="match status" value="1"/>
</dbReference>
<dbReference type="Gene3D" id="3.10.105.10">
    <property type="entry name" value="Dipeptide-binding Protein, Domain 3"/>
    <property type="match status" value="1"/>
</dbReference>
<proteinExistence type="predicted"/>
<dbReference type="SUPFAM" id="SSF53850">
    <property type="entry name" value="Periplasmic binding protein-like II"/>
    <property type="match status" value="1"/>
</dbReference>
<protein>
    <submittedName>
        <fullName evidence="2">ABC transporter substrate-binding protein</fullName>
    </submittedName>
</protein>
<dbReference type="Pfam" id="PF00496">
    <property type="entry name" value="SBP_bac_5"/>
    <property type="match status" value="1"/>
</dbReference>
<accession>A0ABN1Q1S1</accession>
<dbReference type="PROSITE" id="PS51318">
    <property type="entry name" value="TAT"/>
    <property type="match status" value="1"/>
</dbReference>
<feature type="domain" description="Solute-binding protein family 5" evidence="1">
    <location>
        <begin position="94"/>
        <end position="439"/>
    </location>
</feature>
<evidence type="ECO:0000259" key="1">
    <source>
        <dbReference type="Pfam" id="PF00496"/>
    </source>
</evidence>
<name>A0ABN1Q1S1_9ACTN</name>
<sequence length="517" mass="55651">MSKSFFSGQGRAIDRRNFLRGGLALGGLIAAGGALSACGGPGGSDGSGSKASLLTIGTVIVDDTLNPMNEQYTTFQFNAFDTLVRQLRGDTEAAPRLAEEWSRTSDTVWKFKLRQGVTFHDGSPVTADDIVFSLTEVTAEQYAGALFLTGVKDVRKIDATTVRIETSAPDPLLLARLGQIFVVPEAHWKKVGEDGFNASPIGSGQFKINSFGVDRGIEFAAYDAFYGGKPQTSEIFLRYFTDAGALASALEAGEIDAAQNLSAESLKTLSGQDGLTVAADFSGNQNMFQLNTTKAPFDDIRVRQAAIKAINAPALMDALTYGAGVLEDGQVSAEGVFGNSKSITRPAYDLEGAKSLLKEAGAQGAEVEIFGMNLYKKLFEAVGAQLQEAGFKPKITSVEVPVWVQSFRNGSDAHIFYRGASYTGIFDADRMFNHVSSSKKPFVKDAKWDELLQAERTEMDTAKREKKLVECARYLNDQAYILYTYGAPTVGGYRKGVSGFDNGNGLMLLLDDVAKEV</sequence>
<dbReference type="Proteomes" id="UP001500665">
    <property type="component" value="Unassembled WGS sequence"/>
</dbReference>
<dbReference type="CDD" id="cd00995">
    <property type="entry name" value="PBP2_NikA_DppA_OppA_like"/>
    <property type="match status" value="1"/>
</dbReference>
<dbReference type="EMBL" id="BAAAHH010000001">
    <property type="protein sequence ID" value="GAA0936516.1"/>
    <property type="molecule type" value="Genomic_DNA"/>
</dbReference>
<gene>
    <name evidence="2" type="ORF">GCM10009550_02340</name>
</gene>